<keyword evidence="6" id="KW-0770">Synapse</keyword>
<evidence type="ECO:0000256" key="16">
    <source>
        <dbReference type="ARBA" id="ARBA00023303"/>
    </source>
</evidence>
<keyword evidence="15" id="KW-1071">Ligand-gated ion channel</keyword>
<dbReference type="SUPFAM" id="SSF63712">
    <property type="entry name" value="Nicotinic receptor ligand binding domain-like"/>
    <property type="match status" value="1"/>
</dbReference>
<accession>A0AAE1DQ48</accession>
<keyword evidence="7 18" id="KW-0406">Ion transport</keyword>
<evidence type="ECO:0000256" key="14">
    <source>
        <dbReference type="ARBA" id="ARBA00023257"/>
    </source>
</evidence>
<feature type="compositionally biased region" description="Polar residues" evidence="19">
    <location>
        <begin position="108"/>
        <end position="122"/>
    </location>
</feature>
<dbReference type="PANTHER" id="PTHR18945">
    <property type="entry name" value="NEUROTRANSMITTER GATED ION CHANNEL"/>
    <property type="match status" value="1"/>
</dbReference>
<keyword evidence="23" id="KW-1185">Reference proteome</keyword>
<dbReference type="InterPro" id="IPR006202">
    <property type="entry name" value="Neur_chan_lig-bd"/>
</dbReference>
<dbReference type="InterPro" id="IPR018000">
    <property type="entry name" value="Neurotransmitter_ion_chnl_CS"/>
</dbReference>
<dbReference type="CDD" id="cd19049">
    <property type="entry name" value="LGIC_TM_anion"/>
    <property type="match status" value="1"/>
</dbReference>
<evidence type="ECO:0000256" key="6">
    <source>
        <dbReference type="ARBA" id="ARBA00023018"/>
    </source>
</evidence>
<feature type="region of interest" description="Disordered" evidence="19">
    <location>
        <begin position="160"/>
        <end position="198"/>
    </location>
</feature>
<evidence type="ECO:0000256" key="12">
    <source>
        <dbReference type="ARBA" id="ARBA00023180"/>
    </source>
</evidence>
<dbReference type="GO" id="GO:0004890">
    <property type="term" value="F:GABA-A receptor activity"/>
    <property type="evidence" value="ECO:0007669"/>
    <property type="project" value="InterPro"/>
</dbReference>
<gene>
    <name evidence="22" type="ORF">RRG08_013039</name>
</gene>
<evidence type="ECO:0000256" key="7">
    <source>
        <dbReference type="ARBA" id="ARBA00023065"/>
    </source>
</evidence>
<name>A0AAE1DQ48_9GAST</name>
<keyword evidence="16 18" id="KW-0407">Ion channel</keyword>
<evidence type="ECO:0000256" key="1">
    <source>
        <dbReference type="ARBA" id="ARBA00022448"/>
    </source>
</evidence>
<evidence type="ECO:0000256" key="18">
    <source>
        <dbReference type="RuleBase" id="RU000687"/>
    </source>
</evidence>
<keyword evidence="9" id="KW-1015">Disulfide bond</keyword>
<evidence type="ECO:0000256" key="15">
    <source>
        <dbReference type="ARBA" id="ARBA00023286"/>
    </source>
</evidence>
<evidence type="ECO:0000259" key="21">
    <source>
        <dbReference type="Pfam" id="PF02932"/>
    </source>
</evidence>
<dbReference type="InterPro" id="IPR006201">
    <property type="entry name" value="Neur_channel"/>
</dbReference>
<dbReference type="InterPro" id="IPR001390">
    <property type="entry name" value="GABAAa_rcpt"/>
</dbReference>
<dbReference type="SUPFAM" id="SSF90112">
    <property type="entry name" value="Neurotransmitter-gated ion-channel transmembrane pore"/>
    <property type="match status" value="1"/>
</dbReference>
<comment type="subcellular location">
    <subcellularLocation>
        <location evidence="17">Postsynaptic cell membrane</location>
        <topology evidence="17">Multi-pass membrane protein</topology>
    </subcellularLocation>
</comment>
<dbReference type="InterPro" id="IPR006029">
    <property type="entry name" value="Neurotrans-gated_channel_TM"/>
</dbReference>
<feature type="transmembrane region" description="Helical" evidence="18">
    <location>
        <begin position="625"/>
        <end position="642"/>
    </location>
</feature>
<evidence type="ECO:0000313" key="23">
    <source>
        <dbReference type="Proteomes" id="UP001283361"/>
    </source>
</evidence>
<reference evidence="22" key="1">
    <citation type="journal article" date="2023" name="G3 (Bethesda)">
        <title>A reference genome for the long-term kleptoplast-retaining sea slug Elysia crispata morphotype clarki.</title>
        <authorList>
            <person name="Eastman K.E."/>
            <person name="Pendleton A.L."/>
            <person name="Shaikh M.A."/>
            <person name="Suttiyut T."/>
            <person name="Ogas R."/>
            <person name="Tomko P."/>
            <person name="Gavelis G."/>
            <person name="Widhalm J.R."/>
            <person name="Wisecaver J.H."/>
        </authorList>
    </citation>
    <scope>NUCLEOTIDE SEQUENCE</scope>
    <source>
        <strain evidence="22">ECLA1</strain>
    </source>
</reference>
<dbReference type="Gene3D" id="2.70.170.10">
    <property type="entry name" value="Neurotransmitter-gated ion-channel ligand-binding domain"/>
    <property type="match status" value="1"/>
</dbReference>
<keyword evidence="8 18" id="KW-0472">Membrane</keyword>
<comment type="caution">
    <text evidence="22">The sequence shown here is derived from an EMBL/GenBank/DDBJ whole genome shotgun (WGS) entry which is preliminary data.</text>
</comment>
<feature type="transmembrane region" description="Helical" evidence="18">
    <location>
        <begin position="506"/>
        <end position="529"/>
    </location>
</feature>
<evidence type="ECO:0000256" key="9">
    <source>
        <dbReference type="ARBA" id="ARBA00023157"/>
    </source>
</evidence>
<dbReference type="AlphaFoldDB" id="A0AAE1DQ48"/>
<feature type="domain" description="Neurotransmitter-gated ion-channel transmembrane" evidence="21">
    <location>
        <begin position="448"/>
        <end position="530"/>
    </location>
</feature>
<evidence type="ECO:0000256" key="3">
    <source>
        <dbReference type="ARBA" id="ARBA00022692"/>
    </source>
</evidence>
<dbReference type="GO" id="GO:0034707">
    <property type="term" value="C:chloride channel complex"/>
    <property type="evidence" value="ECO:0007669"/>
    <property type="project" value="UniProtKB-KW"/>
</dbReference>
<feature type="domain" description="Neurotransmitter-gated ion-channel ligand-binding" evidence="20">
    <location>
        <begin position="233"/>
        <end position="440"/>
    </location>
</feature>
<dbReference type="EMBL" id="JAWDGP010002895">
    <property type="protein sequence ID" value="KAK3778769.1"/>
    <property type="molecule type" value="Genomic_DNA"/>
</dbReference>
<dbReference type="GO" id="GO:0005254">
    <property type="term" value="F:chloride channel activity"/>
    <property type="evidence" value="ECO:0007669"/>
    <property type="project" value="UniProtKB-KW"/>
</dbReference>
<keyword evidence="1 18" id="KW-0813">Transport</keyword>
<dbReference type="Pfam" id="PF02932">
    <property type="entry name" value="Neur_chan_memb"/>
    <property type="match status" value="1"/>
</dbReference>
<dbReference type="InterPro" id="IPR006028">
    <property type="entry name" value="GABAA/Glycine_rcpt"/>
</dbReference>
<dbReference type="InterPro" id="IPR036734">
    <property type="entry name" value="Neur_chan_lig-bd_sf"/>
</dbReference>
<evidence type="ECO:0000256" key="5">
    <source>
        <dbReference type="ARBA" id="ARBA00022989"/>
    </source>
</evidence>
<evidence type="ECO:0000313" key="22">
    <source>
        <dbReference type="EMBL" id="KAK3778769.1"/>
    </source>
</evidence>
<dbReference type="InterPro" id="IPR038050">
    <property type="entry name" value="Neuro_actylchol_rec"/>
</dbReference>
<evidence type="ECO:0000259" key="20">
    <source>
        <dbReference type="Pfam" id="PF02931"/>
    </source>
</evidence>
<dbReference type="PRINTS" id="PR00252">
    <property type="entry name" value="NRIONCHANNEL"/>
</dbReference>
<keyword evidence="5 18" id="KW-1133">Transmembrane helix</keyword>
<comment type="similarity">
    <text evidence="18">Belongs to the ligand-gated ion channel (TC 1.A.9) family.</text>
</comment>
<keyword evidence="2" id="KW-1003">Cell membrane</keyword>
<dbReference type="PRINTS" id="PR00253">
    <property type="entry name" value="GABAARECEPTR"/>
</dbReference>
<evidence type="ECO:0000256" key="2">
    <source>
        <dbReference type="ARBA" id="ARBA00022475"/>
    </source>
</evidence>
<dbReference type="Pfam" id="PF02931">
    <property type="entry name" value="Neur_chan_LBD"/>
    <property type="match status" value="1"/>
</dbReference>
<dbReference type="Gene3D" id="1.20.58.390">
    <property type="entry name" value="Neurotransmitter-gated ion-channel transmembrane domain"/>
    <property type="match status" value="1"/>
</dbReference>
<keyword evidence="3 18" id="KW-0812">Transmembrane</keyword>
<dbReference type="FunFam" id="2.70.170.10:FF:000043">
    <property type="entry name" value="Gamma-aminobutyric acid receptor alpha-like"/>
    <property type="match status" value="1"/>
</dbReference>
<dbReference type="GO" id="GO:0045211">
    <property type="term" value="C:postsynaptic membrane"/>
    <property type="evidence" value="ECO:0007669"/>
    <property type="project" value="UniProtKB-SubCell"/>
</dbReference>
<sequence length="643" mass="73033">MQHGAKLKSDQDKSTRTFQNDTDSFQLEWITNSRTENISTTTRNFNQTSSNNLVNNICDENNENHTCSWTKNKSLTEFPKKTNTLPVRENDSYEAGDTEKNEQAFLSTQTHVTKQSSHGSSEFKSKIKPTPEVVYKTRSGNPSTKDKVSSLIREEISLRGQTETWTAPPVHFSSESAGHNDHDDAPTSADTSVPYKQNPDALEKNISSLFSSNFSDYDLQENRSLELGRRVSSLLDSLLLGYDKRLRPDFGRTPLTVKADMEIRSMGPISEKDMIFSMDCYFRQNWVDRRLAFNATREKVTKVSLNLKMLERIWHPDTYFINGGPSYVHTITTPNKFVRLFYDGSVLFSQRLTIKANCPMHLEKFPMDSQLCPLHIASFGYPASDVVYEWHYGNALAAVAATDMRLSQFDLKGMPASNTTKSFKGSPHSILTVFFDFRRHTGFFLIQVYLPCCLLVILSWVSFWINREATSDRISLGATTMLTMTFLVLDSRNDLPRVAYSTALDVYVALCFFFVFASIVQFAAVHFFTKYGTADTDFKASIMPDTDSDTDTEDGGVQGCFATSNRTSFRHPVNSHPNLKPDSLTACIRKMWSCLLSTRTKRFNKNVRNALGLNSVSKIDTMSRILFPLAFIGLNIVYWILYW</sequence>
<dbReference type="InterPro" id="IPR036719">
    <property type="entry name" value="Neuro-gated_channel_TM_sf"/>
</dbReference>
<organism evidence="22 23">
    <name type="scientific">Elysia crispata</name>
    <name type="common">lettuce slug</name>
    <dbReference type="NCBI Taxonomy" id="231223"/>
    <lineage>
        <taxon>Eukaryota</taxon>
        <taxon>Metazoa</taxon>
        <taxon>Spiralia</taxon>
        <taxon>Lophotrochozoa</taxon>
        <taxon>Mollusca</taxon>
        <taxon>Gastropoda</taxon>
        <taxon>Heterobranchia</taxon>
        <taxon>Euthyneura</taxon>
        <taxon>Panpulmonata</taxon>
        <taxon>Sacoglossa</taxon>
        <taxon>Placobranchoidea</taxon>
        <taxon>Plakobranchidae</taxon>
        <taxon>Elysia</taxon>
    </lineage>
</organism>
<dbReference type="NCBIfam" id="TIGR00860">
    <property type="entry name" value="LIC"/>
    <property type="match status" value="1"/>
</dbReference>
<dbReference type="CDD" id="cd19007">
    <property type="entry name" value="LGIC_ECD_GABAR_GRD-like"/>
    <property type="match status" value="1"/>
</dbReference>
<evidence type="ECO:0000256" key="10">
    <source>
        <dbReference type="ARBA" id="ARBA00023170"/>
    </source>
</evidence>
<feature type="transmembrane region" description="Helical" evidence="18">
    <location>
        <begin position="443"/>
        <end position="465"/>
    </location>
</feature>
<keyword evidence="13" id="KW-0868">Chloride</keyword>
<evidence type="ECO:0000256" key="17">
    <source>
        <dbReference type="ARBA" id="ARBA00034104"/>
    </source>
</evidence>
<protein>
    <submittedName>
        <fullName evidence="22">Uncharacterized protein</fullName>
    </submittedName>
</protein>
<dbReference type="GO" id="GO:0005230">
    <property type="term" value="F:extracellular ligand-gated monoatomic ion channel activity"/>
    <property type="evidence" value="ECO:0007669"/>
    <property type="project" value="InterPro"/>
</dbReference>
<feature type="region of interest" description="Disordered" evidence="19">
    <location>
        <begin position="108"/>
        <end position="127"/>
    </location>
</feature>
<feature type="transmembrane region" description="Helical" evidence="18">
    <location>
        <begin position="474"/>
        <end position="491"/>
    </location>
</feature>
<dbReference type="Proteomes" id="UP001283361">
    <property type="component" value="Unassembled WGS sequence"/>
</dbReference>
<keyword evidence="4" id="KW-0732">Signal</keyword>
<keyword evidence="11" id="KW-0869">Chloride channel</keyword>
<dbReference type="PRINTS" id="PR01079">
    <property type="entry name" value="GABAARALPHA"/>
</dbReference>
<keyword evidence="14" id="KW-0628">Postsynaptic cell membrane</keyword>
<proteinExistence type="inferred from homology"/>
<keyword evidence="12" id="KW-0325">Glycoprotein</keyword>
<evidence type="ECO:0000256" key="19">
    <source>
        <dbReference type="SAM" id="MobiDB-lite"/>
    </source>
</evidence>
<evidence type="ECO:0000256" key="11">
    <source>
        <dbReference type="ARBA" id="ARBA00023173"/>
    </source>
</evidence>
<evidence type="ECO:0000256" key="4">
    <source>
        <dbReference type="ARBA" id="ARBA00022729"/>
    </source>
</evidence>
<evidence type="ECO:0000256" key="8">
    <source>
        <dbReference type="ARBA" id="ARBA00023136"/>
    </source>
</evidence>
<dbReference type="PROSITE" id="PS00236">
    <property type="entry name" value="NEUROTR_ION_CHANNEL"/>
    <property type="match status" value="1"/>
</dbReference>
<evidence type="ECO:0000256" key="13">
    <source>
        <dbReference type="ARBA" id="ARBA00023214"/>
    </source>
</evidence>
<keyword evidence="10" id="KW-0675">Receptor</keyword>